<reference evidence="3 4" key="1">
    <citation type="submission" date="2016-11" db="EMBL/GenBank/DDBJ databases">
        <title>Draft Genome Sequences of Nine Cyanobacterial Strains from Diverse Habitats.</title>
        <authorList>
            <person name="Zhu T."/>
            <person name="Hou S."/>
            <person name="Lu X."/>
            <person name="Hess W.R."/>
        </authorList>
    </citation>
    <scope>NUCLEOTIDE SEQUENCE [LARGE SCALE GENOMIC DNA]</scope>
    <source>
        <strain evidence="3 4">NIES-593</strain>
    </source>
</reference>
<protein>
    <recommendedName>
        <fullName evidence="5">PEP-CTERM protein-sorting domain-containing protein</fullName>
    </recommendedName>
</protein>
<feature type="chain" id="PRO_5012843760" description="PEP-CTERM protein-sorting domain-containing protein" evidence="2">
    <location>
        <begin position="23"/>
        <end position="205"/>
    </location>
</feature>
<evidence type="ECO:0000313" key="4">
    <source>
        <dbReference type="Proteomes" id="UP000186868"/>
    </source>
</evidence>
<organism evidence="3 4">
    <name type="scientific">Hydrococcus rivularis NIES-593</name>
    <dbReference type="NCBI Taxonomy" id="1921803"/>
    <lineage>
        <taxon>Bacteria</taxon>
        <taxon>Bacillati</taxon>
        <taxon>Cyanobacteriota</taxon>
        <taxon>Cyanophyceae</taxon>
        <taxon>Pleurocapsales</taxon>
        <taxon>Hydrococcaceae</taxon>
        <taxon>Hydrococcus</taxon>
    </lineage>
</organism>
<gene>
    <name evidence="3" type="ORF">NIES593_02045</name>
</gene>
<evidence type="ECO:0000256" key="2">
    <source>
        <dbReference type="SAM" id="SignalP"/>
    </source>
</evidence>
<dbReference type="EMBL" id="MRCB01000001">
    <property type="protein sequence ID" value="OKH26843.1"/>
    <property type="molecule type" value="Genomic_DNA"/>
</dbReference>
<name>A0A1U7HTC2_9CYAN</name>
<keyword evidence="2" id="KW-0732">Signal</keyword>
<dbReference type="RefSeq" id="WP_073597973.1">
    <property type="nucleotide sequence ID" value="NZ_MRCB01000001.1"/>
</dbReference>
<evidence type="ECO:0008006" key="5">
    <source>
        <dbReference type="Google" id="ProtNLM"/>
    </source>
</evidence>
<keyword evidence="1" id="KW-1133">Transmembrane helix</keyword>
<keyword evidence="1" id="KW-0812">Transmembrane</keyword>
<feature type="signal peptide" evidence="2">
    <location>
        <begin position="1"/>
        <end position="22"/>
    </location>
</feature>
<proteinExistence type="predicted"/>
<keyword evidence="4" id="KW-1185">Reference proteome</keyword>
<evidence type="ECO:0000313" key="3">
    <source>
        <dbReference type="EMBL" id="OKH26843.1"/>
    </source>
</evidence>
<keyword evidence="1" id="KW-0472">Membrane</keyword>
<accession>A0A1U7HTC2</accession>
<feature type="transmembrane region" description="Helical" evidence="1">
    <location>
        <begin position="180"/>
        <end position="196"/>
    </location>
</feature>
<dbReference type="InterPro" id="IPR026374">
    <property type="entry name" value="Cyano_PEP"/>
</dbReference>
<comment type="caution">
    <text evidence="3">The sequence shown here is derived from an EMBL/GenBank/DDBJ whole genome shotgun (WGS) entry which is preliminary data.</text>
</comment>
<dbReference type="Proteomes" id="UP000186868">
    <property type="component" value="Unassembled WGS sequence"/>
</dbReference>
<dbReference type="NCBIfam" id="TIGR04155">
    <property type="entry name" value="cyano_PEP"/>
    <property type="match status" value="1"/>
</dbReference>
<sequence length="205" mass="21621">MQALKLSIVILTSVLIPAPALAGILSTIGITQISTPTQGNLPTADTIQVFEETTDVAFPDGGIALNAGKIAPGTLVDSYNIYFDTESNSDSWKTASGSISFSSPIVGLIWSRRNLEASDALFGAAGVSYGGNWRGLESEDRQGLSDFFISGGGNTLDLSFNIRGTGYDELRVLTAAAPEPFTILGAATALGFGFFFKKRLSQKQK</sequence>
<evidence type="ECO:0000256" key="1">
    <source>
        <dbReference type="SAM" id="Phobius"/>
    </source>
</evidence>
<dbReference type="AlphaFoldDB" id="A0A1U7HTC2"/>